<dbReference type="NCBIfam" id="NF038402">
    <property type="entry name" value="TroA_like"/>
    <property type="match status" value="1"/>
</dbReference>
<protein>
    <submittedName>
        <fullName evidence="3">Helical backbone metal receptor</fullName>
    </submittedName>
</protein>
<dbReference type="PROSITE" id="PS50983">
    <property type="entry name" value="FE_B12_PBP"/>
    <property type="match status" value="1"/>
</dbReference>
<keyword evidence="3" id="KW-0675">Receptor</keyword>
<gene>
    <name evidence="3" type="ORF">QJ048_17185</name>
</gene>
<dbReference type="InterPro" id="IPR054828">
    <property type="entry name" value="Vit_B12_bind_prot"/>
</dbReference>
<dbReference type="PANTHER" id="PTHR30535:SF34">
    <property type="entry name" value="MOLYBDATE-BINDING PROTEIN MOLA"/>
    <property type="match status" value="1"/>
</dbReference>
<name>A0ABT6RG32_9BACT</name>
<dbReference type="Proteomes" id="UP001226434">
    <property type="component" value="Unassembled WGS sequence"/>
</dbReference>
<keyword evidence="4" id="KW-1185">Reference proteome</keyword>
<dbReference type="InterPro" id="IPR050902">
    <property type="entry name" value="ABC_Transporter_SBP"/>
</dbReference>
<organism evidence="3 4">
    <name type="scientific">Pinibacter soli</name>
    <dbReference type="NCBI Taxonomy" id="3044211"/>
    <lineage>
        <taxon>Bacteria</taxon>
        <taxon>Pseudomonadati</taxon>
        <taxon>Bacteroidota</taxon>
        <taxon>Chitinophagia</taxon>
        <taxon>Chitinophagales</taxon>
        <taxon>Chitinophagaceae</taxon>
        <taxon>Pinibacter</taxon>
    </lineage>
</organism>
<evidence type="ECO:0000256" key="1">
    <source>
        <dbReference type="ARBA" id="ARBA00022729"/>
    </source>
</evidence>
<accession>A0ABT6RG32</accession>
<dbReference type="InterPro" id="IPR002491">
    <property type="entry name" value="ABC_transptr_periplasmic_BD"/>
</dbReference>
<evidence type="ECO:0000313" key="4">
    <source>
        <dbReference type="Proteomes" id="UP001226434"/>
    </source>
</evidence>
<evidence type="ECO:0000259" key="2">
    <source>
        <dbReference type="PROSITE" id="PS50983"/>
    </source>
</evidence>
<dbReference type="EMBL" id="JASBRG010000007">
    <property type="protein sequence ID" value="MDI3321533.1"/>
    <property type="molecule type" value="Genomic_DNA"/>
</dbReference>
<feature type="domain" description="Fe/B12 periplasmic-binding" evidence="2">
    <location>
        <begin position="20"/>
        <end position="263"/>
    </location>
</feature>
<dbReference type="PANTHER" id="PTHR30535">
    <property type="entry name" value="VITAMIN B12-BINDING PROTEIN"/>
    <property type="match status" value="1"/>
</dbReference>
<sequence>MHSFSDQTGNSISLLNFPKRIISLVPSQTELLYTLQLDEEVVGITKFCVHPEIWLRTKNRVGGTKDVKFDIIEQLQPDLILANKEENVKEQIEYLSTKFPVWVSDVEDIQSAYEMILQIGSMTGKGVIANELAAAIAKGFSELHSFAPPTKIPVGYLIWKNPFMTVGGGTFINNMLDVCGFKNVFASQKRYPEITIEDIKQSGCKALFLSSEPYPFKQKHIDELQKELPGVVIKLVDGEMFSWYGSRMLPAIEYFKRLIQEVLLICNN</sequence>
<dbReference type="Pfam" id="PF01497">
    <property type="entry name" value="Peripla_BP_2"/>
    <property type="match status" value="1"/>
</dbReference>
<comment type="caution">
    <text evidence="3">The sequence shown here is derived from an EMBL/GenBank/DDBJ whole genome shotgun (WGS) entry which is preliminary data.</text>
</comment>
<evidence type="ECO:0000313" key="3">
    <source>
        <dbReference type="EMBL" id="MDI3321533.1"/>
    </source>
</evidence>
<proteinExistence type="predicted"/>
<reference evidence="3 4" key="1">
    <citation type="submission" date="2023-05" db="EMBL/GenBank/DDBJ databases">
        <title>Genome sequence of Pinibacter sp. MAH-24.</title>
        <authorList>
            <person name="Huq M.A."/>
        </authorList>
    </citation>
    <scope>NUCLEOTIDE SEQUENCE [LARGE SCALE GENOMIC DNA]</scope>
    <source>
        <strain evidence="3 4">MAH-24</strain>
    </source>
</reference>
<dbReference type="RefSeq" id="WP_282335642.1">
    <property type="nucleotide sequence ID" value="NZ_JASBRG010000007.1"/>
</dbReference>
<keyword evidence="1" id="KW-0732">Signal</keyword>
<dbReference type="SUPFAM" id="SSF53807">
    <property type="entry name" value="Helical backbone' metal receptor"/>
    <property type="match status" value="1"/>
</dbReference>
<dbReference type="Gene3D" id="3.40.50.1980">
    <property type="entry name" value="Nitrogenase molybdenum iron protein domain"/>
    <property type="match status" value="2"/>
</dbReference>